<name>A0A1Y5Y2G2_KIBAR</name>
<protein>
    <recommendedName>
        <fullName evidence="4">Secreted protein</fullName>
    </recommendedName>
</protein>
<dbReference type="OrthoDB" id="3699146at2"/>
<sequence length="165" mass="17651">MIRKVIATLGVVSAALLGGVVPASAQTQAAPHCQWGNTYGTIVKPPVESVFAVVGGARVGSVELCRDSSYNYWGFAIYDTPMTASQYAQVLLQIYRDGDWIKDVSCDTDLGNGNKGNGYIAPNQTRCWTPKVGGVSGHYTFRARTDKYSSHTGALLASGRTVVTR</sequence>
<organism evidence="2 3">
    <name type="scientific">Kibdelosporangium aridum</name>
    <dbReference type="NCBI Taxonomy" id="2030"/>
    <lineage>
        <taxon>Bacteria</taxon>
        <taxon>Bacillati</taxon>
        <taxon>Actinomycetota</taxon>
        <taxon>Actinomycetes</taxon>
        <taxon>Pseudonocardiales</taxon>
        <taxon>Pseudonocardiaceae</taxon>
        <taxon>Kibdelosporangium</taxon>
    </lineage>
</organism>
<dbReference type="EMBL" id="FWXV01000008">
    <property type="protein sequence ID" value="SMD22479.1"/>
    <property type="molecule type" value="Genomic_DNA"/>
</dbReference>
<keyword evidence="1" id="KW-0732">Signal</keyword>
<keyword evidence="3" id="KW-1185">Reference proteome</keyword>
<feature type="signal peptide" evidence="1">
    <location>
        <begin position="1"/>
        <end position="25"/>
    </location>
</feature>
<reference evidence="2 3" key="1">
    <citation type="submission" date="2017-04" db="EMBL/GenBank/DDBJ databases">
        <authorList>
            <person name="Afonso C.L."/>
            <person name="Miller P.J."/>
            <person name="Scott M.A."/>
            <person name="Spackman E."/>
            <person name="Goraichik I."/>
            <person name="Dimitrov K.M."/>
            <person name="Suarez D.L."/>
            <person name="Swayne D.E."/>
        </authorList>
    </citation>
    <scope>NUCLEOTIDE SEQUENCE [LARGE SCALE GENOMIC DNA]</scope>
    <source>
        <strain evidence="2 3">DSM 43828</strain>
    </source>
</reference>
<evidence type="ECO:0000256" key="1">
    <source>
        <dbReference type="SAM" id="SignalP"/>
    </source>
</evidence>
<dbReference type="RefSeq" id="WP_084431345.1">
    <property type="nucleotide sequence ID" value="NZ_FWXV01000008.1"/>
</dbReference>
<feature type="chain" id="PRO_5010996284" description="Secreted protein" evidence="1">
    <location>
        <begin position="26"/>
        <end position="165"/>
    </location>
</feature>
<evidence type="ECO:0000313" key="2">
    <source>
        <dbReference type="EMBL" id="SMD22479.1"/>
    </source>
</evidence>
<evidence type="ECO:0000313" key="3">
    <source>
        <dbReference type="Proteomes" id="UP000192674"/>
    </source>
</evidence>
<evidence type="ECO:0008006" key="4">
    <source>
        <dbReference type="Google" id="ProtNLM"/>
    </source>
</evidence>
<dbReference type="Proteomes" id="UP000192674">
    <property type="component" value="Unassembled WGS sequence"/>
</dbReference>
<accession>A0A1Y5Y2G2</accession>
<dbReference type="AlphaFoldDB" id="A0A1Y5Y2G2"/>
<gene>
    <name evidence="2" type="ORF">SAMN05661093_07440</name>
</gene>
<proteinExistence type="predicted"/>